<feature type="transmembrane region" description="Helical" evidence="1">
    <location>
        <begin position="28"/>
        <end position="52"/>
    </location>
</feature>
<keyword evidence="1" id="KW-1133">Transmembrane helix</keyword>
<evidence type="ECO:0000256" key="1">
    <source>
        <dbReference type="SAM" id="Phobius"/>
    </source>
</evidence>
<accession>A0ABU9HFK3</accession>
<dbReference type="RefSeq" id="WP_341629082.1">
    <property type="nucleotide sequence ID" value="NZ_JBAKBA010000051.1"/>
</dbReference>
<keyword evidence="3" id="KW-1185">Reference proteome</keyword>
<keyword evidence="1" id="KW-0472">Membrane</keyword>
<feature type="transmembrane region" description="Helical" evidence="1">
    <location>
        <begin position="216"/>
        <end position="238"/>
    </location>
</feature>
<reference evidence="2 3" key="1">
    <citation type="submission" date="2024-02" db="EMBL/GenBank/DDBJ databases">
        <title>Bacteria isolated from the canopy kelp, Nereocystis luetkeana.</title>
        <authorList>
            <person name="Pfister C.A."/>
            <person name="Younker I.T."/>
            <person name="Light S.H."/>
        </authorList>
    </citation>
    <scope>NUCLEOTIDE SEQUENCE [LARGE SCALE GENOMIC DNA]</scope>
    <source>
        <strain evidence="2 3">TI.2.07</strain>
    </source>
</reference>
<gene>
    <name evidence="2" type="ORF">V6255_16190</name>
</gene>
<organism evidence="2 3">
    <name type="scientific">Psychromonas arctica</name>
    <dbReference type="NCBI Taxonomy" id="168275"/>
    <lineage>
        <taxon>Bacteria</taxon>
        <taxon>Pseudomonadati</taxon>
        <taxon>Pseudomonadota</taxon>
        <taxon>Gammaproteobacteria</taxon>
        <taxon>Alteromonadales</taxon>
        <taxon>Psychromonadaceae</taxon>
        <taxon>Psychromonas</taxon>
    </lineage>
</organism>
<evidence type="ECO:0000313" key="3">
    <source>
        <dbReference type="Proteomes" id="UP001366060"/>
    </source>
</evidence>
<name>A0ABU9HFK3_9GAMM</name>
<dbReference type="PANTHER" id="PTHR38568">
    <property type="entry name" value="DUF445 DOMAIN-CONTAINING PROTEIN-RELATED"/>
    <property type="match status" value="1"/>
</dbReference>
<feature type="transmembrane region" description="Helical" evidence="1">
    <location>
        <begin position="5"/>
        <end position="22"/>
    </location>
</feature>
<comment type="caution">
    <text evidence="2">The sequence shown here is derived from an EMBL/GenBank/DDBJ whole genome shotgun (WGS) entry which is preliminary data.</text>
</comment>
<dbReference type="Proteomes" id="UP001366060">
    <property type="component" value="Unassembled WGS sequence"/>
</dbReference>
<sequence>MNKSLVTNLIATLILGAGLFLGETELAAILTMVGLFALSGALTNWLAIFMLFEKIPFLYGSGVVPAHFEEFKSGIRNLMMNQFFTAQNVERFLSAGSFSPAQLNLQPVIEKVDLNPTYDGLIKVIMKSSFGGMLEMFGGEESLKPLREPFIKHMKTSIIDLTNDNKFIELLKNEIEHPDMMQDILAKIERIIEQRLNELTPQLVKEIIQAMIKKHLGWLVVWGGVFGGLIGLISALVVS</sequence>
<evidence type="ECO:0000313" key="2">
    <source>
        <dbReference type="EMBL" id="MEL0660676.1"/>
    </source>
</evidence>
<dbReference type="PANTHER" id="PTHR38568:SF1">
    <property type="entry name" value="DUF445 DOMAIN-CONTAINING PROTEIN"/>
    <property type="match status" value="1"/>
</dbReference>
<protein>
    <submittedName>
        <fullName evidence="2">DUF445 domain-containing protein</fullName>
    </submittedName>
</protein>
<keyword evidence="1" id="KW-0812">Transmembrane</keyword>
<proteinExistence type="predicted"/>
<dbReference type="EMBL" id="JBAKBA010000051">
    <property type="protein sequence ID" value="MEL0660676.1"/>
    <property type="molecule type" value="Genomic_DNA"/>
</dbReference>